<feature type="compositionally biased region" description="Low complexity" evidence="1">
    <location>
        <begin position="12"/>
        <end position="26"/>
    </location>
</feature>
<organism evidence="2 3">
    <name type="scientific">[Mycobacterium] manitobense</name>
    <dbReference type="NCBI Taxonomy" id="190147"/>
    <lineage>
        <taxon>Bacteria</taxon>
        <taxon>Bacillati</taxon>
        <taxon>Actinomycetota</taxon>
        <taxon>Actinomycetes</taxon>
        <taxon>Mycobacteriales</taxon>
        <taxon>Mycobacteriaceae</taxon>
        <taxon>Mycolicibacterium</taxon>
    </lineage>
</organism>
<name>A0A9X2YL02_9MYCO</name>
<sequence length="54" mass="5731">MSTADEPSDSLVKAPAKTRTPAAKAVKPIDTRREGAFCTCGMQLSLTRVCSNCD</sequence>
<comment type="caution">
    <text evidence="2">The sequence shown here is derived from an EMBL/GenBank/DDBJ whole genome shotgun (WGS) entry which is preliminary data.</text>
</comment>
<evidence type="ECO:0000256" key="1">
    <source>
        <dbReference type="SAM" id="MobiDB-lite"/>
    </source>
</evidence>
<gene>
    <name evidence="2" type="ORF">H7I41_01085</name>
</gene>
<dbReference type="Proteomes" id="UP001140293">
    <property type="component" value="Unassembled WGS sequence"/>
</dbReference>
<reference evidence="2" key="1">
    <citation type="submission" date="2020-07" db="EMBL/GenBank/DDBJ databases">
        <authorList>
            <person name="Pettersson B.M.F."/>
            <person name="Behra P.R.K."/>
            <person name="Ramesh M."/>
            <person name="Das S."/>
            <person name="Dasgupta S."/>
            <person name="Kirsebom L.A."/>
        </authorList>
    </citation>
    <scope>NUCLEOTIDE SEQUENCE</scope>
    <source>
        <strain evidence="2">DSM 44615</strain>
    </source>
</reference>
<keyword evidence="3" id="KW-1185">Reference proteome</keyword>
<evidence type="ECO:0000313" key="3">
    <source>
        <dbReference type="Proteomes" id="UP001140293"/>
    </source>
</evidence>
<dbReference type="AlphaFoldDB" id="A0A9X2YL02"/>
<feature type="region of interest" description="Disordered" evidence="1">
    <location>
        <begin position="1"/>
        <end position="26"/>
    </location>
</feature>
<accession>A0A9X2YL02</accession>
<evidence type="ECO:0000313" key="2">
    <source>
        <dbReference type="EMBL" id="MCV7168507.1"/>
    </source>
</evidence>
<reference evidence="2" key="2">
    <citation type="journal article" date="2022" name="BMC Genomics">
        <title>Comparative genome analysis of mycobacteria focusing on tRNA and non-coding RNA.</title>
        <authorList>
            <person name="Behra P.R.K."/>
            <person name="Pettersson B.M.F."/>
            <person name="Ramesh M."/>
            <person name="Das S."/>
            <person name="Dasgupta S."/>
            <person name="Kirsebom L.A."/>
        </authorList>
    </citation>
    <scope>NUCLEOTIDE SEQUENCE</scope>
    <source>
        <strain evidence="2">DSM 44615</strain>
    </source>
</reference>
<protein>
    <submittedName>
        <fullName evidence="2">Uncharacterized protein</fullName>
    </submittedName>
</protein>
<proteinExistence type="predicted"/>
<dbReference type="RefSeq" id="WP_264010701.1">
    <property type="nucleotide sequence ID" value="NZ_JACKSJ010000015.1"/>
</dbReference>
<dbReference type="EMBL" id="JACKSJ010000015">
    <property type="protein sequence ID" value="MCV7168507.1"/>
    <property type="molecule type" value="Genomic_DNA"/>
</dbReference>